<name>A0A0A9D7P4_ARUDO</name>
<sequence>MSLHSSSSCRLCKYSIHHFSTSELLSSIKMEQMIKVAR</sequence>
<dbReference type="EMBL" id="GBRH01216230">
    <property type="protein sequence ID" value="JAD81665.1"/>
    <property type="molecule type" value="Transcribed_RNA"/>
</dbReference>
<protein>
    <submittedName>
        <fullName evidence="1">Uncharacterized protein</fullName>
    </submittedName>
</protein>
<organism evidence="1">
    <name type="scientific">Arundo donax</name>
    <name type="common">Giant reed</name>
    <name type="synonym">Donax arundinaceus</name>
    <dbReference type="NCBI Taxonomy" id="35708"/>
    <lineage>
        <taxon>Eukaryota</taxon>
        <taxon>Viridiplantae</taxon>
        <taxon>Streptophyta</taxon>
        <taxon>Embryophyta</taxon>
        <taxon>Tracheophyta</taxon>
        <taxon>Spermatophyta</taxon>
        <taxon>Magnoliopsida</taxon>
        <taxon>Liliopsida</taxon>
        <taxon>Poales</taxon>
        <taxon>Poaceae</taxon>
        <taxon>PACMAD clade</taxon>
        <taxon>Arundinoideae</taxon>
        <taxon>Arundineae</taxon>
        <taxon>Arundo</taxon>
    </lineage>
</organism>
<proteinExistence type="predicted"/>
<reference evidence="1" key="2">
    <citation type="journal article" date="2015" name="Data Brief">
        <title>Shoot transcriptome of the giant reed, Arundo donax.</title>
        <authorList>
            <person name="Barrero R.A."/>
            <person name="Guerrero F.D."/>
            <person name="Moolhuijzen P."/>
            <person name="Goolsby J.A."/>
            <person name="Tidwell J."/>
            <person name="Bellgard S.E."/>
            <person name="Bellgard M.I."/>
        </authorList>
    </citation>
    <scope>NUCLEOTIDE SEQUENCE</scope>
    <source>
        <tissue evidence="1">Shoot tissue taken approximately 20 cm above the soil surface</tissue>
    </source>
</reference>
<evidence type="ECO:0000313" key="1">
    <source>
        <dbReference type="EMBL" id="JAD81665.1"/>
    </source>
</evidence>
<accession>A0A0A9D7P4</accession>
<reference evidence="1" key="1">
    <citation type="submission" date="2014-09" db="EMBL/GenBank/DDBJ databases">
        <authorList>
            <person name="Magalhaes I.L.F."/>
            <person name="Oliveira U."/>
            <person name="Santos F.R."/>
            <person name="Vidigal T.H.D.A."/>
            <person name="Brescovit A.D."/>
            <person name="Santos A.J."/>
        </authorList>
    </citation>
    <scope>NUCLEOTIDE SEQUENCE</scope>
    <source>
        <tissue evidence="1">Shoot tissue taken approximately 20 cm above the soil surface</tissue>
    </source>
</reference>
<dbReference type="AlphaFoldDB" id="A0A0A9D7P4"/>